<organism evidence="2 3">
    <name type="scientific">Cercophora scortea</name>
    <dbReference type="NCBI Taxonomy" id="314031"/>
    <lineage>
        <taxon>Eukaryota</taxon>
        <taxon>Fungi</taxon>
        <taxon>Dikarya</taxon>
        <taxon>Ascomycota</taxon>
        <taxon>Pezizomycotina</taxon>
        <taxon>Sordariomycetes</taxon>
        <taxon>Sordariomycetidae</taxon>
        <taxon>Sordariales</taxon>
        <taxon>Lasiosphaeriaceae</taxon>
        <taxon>Cercophora</taxon>
    </lineage>
</organism>
<feature type="region of interest" description="Disordered" evidence="1">
    <location>
        <begin position="1"/>
        <end position="50"/>
    </location>
</feature>
<name>A0AAE0MLP3_9PEZI</name>
<gene>
    <name evidence="2" type="ORF">B0T19DRAFT_396081</name>
</gene>
<feature type="compositionally biased region" description="Basic residues" evidence="1">
    <location>
        <begin position="1"/>
        <end position="11"/>
    </location>
</feature>
<dbReference type="AlphaFoldDB" id="A0AAE0MLP3"/>
<feature type="region of interest" description="Disordered" evidence="1">
    <location>
        <begin position="74"/>
        <end position="111"/>
    </location>
</feature>
<keyword evidence="3" id="KW-1185">Reference proteome</keyword>
<protein>
    <submittedName>
        <fullName evidence="2">Uncharacterized protein</fullName>
    </submittedName>
</protein>
<sequence>MKHRRKKRRALSAKSASSLDHKGNPRNARLGSRANSWQLRRGGPGSGLEEQWSFLSSPLSFSKLQVTALASIAPVPPEGSSEPSQSGGTGGNYVAGAPEPRQQQQQQQQQQ</sequence>
<evidence type="ECO:0000313" key="2">
    <source>
        <dbReference type="EMBL" id="KAK3336318.1"/>
    </source>
</evidence>
<proteinExistence type="predicted"/>
<evidence type="ECO:0000256" key="1">
    <source>
        <dbReference type="SAM" id="MobiDB-lite"/>
    </source>
</evidence>
<evidence type="ECO:0000313" key="3">
    <source>
        <dbReference type="Proteomes" id="UP001286456"/>
    </source>
</evidence>
<dbReference type="EMBL" id="JAUEPO010000001">
    <property type="protein sequence ID" value="KAK3336318.1"/>
    <property type="molecule type" value="Genomic_DNA"/>
</dbReference>
<reference evidence="2" key="1">
    <citation type="journal article" date="2023" name="Mol. Phylogenet. Evol.">
        <title>Genome-scale phylogeny and comparative genomics of the fungal order Sordariales.</title>
        <authorList>
            <person name="Hensen N."/>
            <person name="Bonometti L."/>
            <person name="Westerberg I."/>
            <person name="Brannstrom I.O."/>
            <person name="Guillou S."/>
            <person name="Cros-Aarteil S."/>
            <person name="Calhoun S."/>
            <person name="Haridas S."/>
            <person name="Kuo A."/>
            <person name="Mondo S."/>
            <person name="Pangilinan J."/>
            <person name="Riley R."/>
            <person name="LaButti K."/>
            <person name="Andreopoulos B."/>
            <person name="Lipzen A."/>
            <person name="Chen C."/>
            <person name="Yan M."/>
            <person name="Daum C."/>
            <person name="Ng V."/>
            <person name="Clum A."/>
            <person name="Steindorff A."/>
            <person name="Ohm R.A."/>
            <person name="Martin F."/>
            <person name="Silar P."/>
            <person name="Natvig D.O."/>
            <person name="Lalanne C."/>
            <person name="Gautier V."/>
            <person name="Ament-Velasquez S.L."/>
            <person name="Kruys A."/>
            <person name="Hutchinson M.I."/>
            <person name="Powell A.J."/>
            <person name="Barry K."/>
            <person name="Miller A.N."/>
            <person name="Grigoriev I.V."/>
            <person name="Debuchy R."/>
            <person name="Gladieux P."/>
            <person name="Hiltunen Thoren M."/>
            <person name="Johannesson H."/>
        </authorList>
    </citation>
    <scope>NUCLEOTIDE SEQUENCE</scope>
    <source>
        <strain evidence="2">SMH4131-1</strain>
    </source>
</reference>
<reference evidence="2" key="2">
    <citation type="submission" date="2023-06" db="EMBL/GenBank/DDBJ databases">
        <authorList>
            <consortium name="Lawrence Berkeley National Laboratory"/>
            <person name="Haridas S."/>
            <person name="Hensen N."/>
            <person name="Bonometti L."/>
            <person name="Westerberg I."/>
            <person name="Brannstrom I.O."/>
            <person name="Guillou S."/>
            <person name="Cros-Aarteil S."/>
            <person name="Calhoun S."/>
            <person name="Kuo A."/>
            <person name="Mondo S."/>
            <person name="Pangilinan J."/>
            <person name="Riley R."/>
            <person name="Labutti K."/>
            <person name="Andreopoulos B."/>
            <person name="Lipzen A."/>
            <person name="Chen C."/>
            <person name="Yanf M."/>
            <person name="Daum C."/>
            <person name="Ng V."/>
            <person name="Clum A."/>
            <person name="Steindorff A."/>
            <person name="Ohm R."/>
            <person name="Martin F."/>
            <person name="Silar P."/>
            <person name="Natvig D."/>
            <person name="Lalanne C."/>
            <person name="Gautier V."/>
            <person name="Ament-Velasquez S.L."/>
            <person name="Kruys A."/>
            <person name="Hutchinson M.I."/>
            <person name="Powell A.J."/>
            <person name="Barry K."/>
            <person name="Miller A.N."/>
            <person name="Grigoriev I.V."/>
            <person name="Debuchy R."/>
            <person name="Gladieux P."/>
            <person name="Thoren M.H."/>
            <person name="Johannesson H."/>
        </authorList>
    </citation>
    <scope>NUCLEOTIDE SEQUENCE</scope>
    <source>
        <strain evidence="2">SMH4131-1</strain>
    </source>
</reference>
<feature type="compositionally biased region" description="Low complexity" evidence="1">
    <location>
        <begin position="102"/>
        <end position="111"/>
    </location>
</feature>
<comment type="caution">
    <text evidence="2">The sequence shown here is derived from an EMBL/GenBank/DDBJ whole genome shotgun (WGS) entry which is preliminary data.</text>
</comment>
<dbReference type="Proteomes" id="UP001286456">
    <property type="component" value="Unassembled WGS sequence"/>
</dbReference>
<accession>A0AAE0MLP3</accession>